<reference evidence="2 3" key="1">
    <citation type="submission" date="2020-08" db="EMBL/GenBank/DDBJ databases">
        <title>Genomic Encyclopedia of Type Strains, Phase IV (KMG-IV): sequencing the most valuable type-strain genomes for metagenomic binning, comparative biology and taxonomic classification.</title>
        <authorList>
            <person name="Goeker M."/>
        </authorList>
    </citation>
    <scope>NUCLEOTIDE SEQUENCE [LARGE SCALE GENOMIC DNA]</scope>
    <source>
        <strain evidence="2 3">DSM 29854</strain>
    </source>
</reference>
<evidence type="ECO:0000256" key="1">
    <source>
        <dbReference type="SAM" id="SignalP"/>
    </source>
</evidence>
<comment type="caution">
    <text evidence="2">The sequence shown here is derived from an EMBL/GenBank/DDBJ whole genome shotgun (WGS) entry which is preliminary data.</text>
</comment>
<dbReference type="RefSeq" id="WP_182512151.1">
    <property type="nucleotide sequence ID" value="NZ_JACJIQ010000003.1"/>
</dbReference>
<dbReference type="Proteomes" id="UP000563094">
    <property type="component" value="Unassembled WGS sequence"/>
</dbReference>
<feature type="signal peptide" evidence="1">
    <location>
        <begin position="1"/>
        <end position="21"/>
    </location>
</feature>
<keyword evidence="3" id="KW-1185">Reference proteome</keyword>
<protein>
    <submittedName>
        <fullName evidence="2">Uncharacterized protein</fullName>
    </submittedName>
</protein>
<dbReference type="EMBL" id="JACJIQ010000003">
    <property type="protein sequence ID" value="MBA9076319.1"/>
    <property type="molecule type" value="Genomic_DNA"/>
</dbReference>
<keyword evidence="1" id="KW-0732">Signal</keyword>
<dbReference type="AlphaFoldDB" id="A0A839GHY8"/>
<evidence type="ECO:0000313" key="3">
    <source>
        <dbReference type="Proteomes" id="UP000563094"/>
    </source>
</evidence>
<feature type="chain" id="PRO_5033046383" evidence="1">
    <location>
        <begin position="22"/>
        <end position="97"/>
    </location>
</feature>
<evidence type="ECO:0000313" key="2">
    <source>
        <dbReference type="EMBL" id="MBA9076319.1"/>
    </source>
</evidence>
<sequence length="97" mass="11179">MRPKLFLLFLALWCYGTSTKAQDTLYLEKPRCYAQLGLGYPLPNHKQLSGNVAVVVETKRNVAYGLRLYEYTYLHPVPSSDHVDEKYVPIMNTMKLP</sequence>
<gene>
    <name evidence="2" type="ORF">FHS90_001023</name>
</gene>
<accession>A0A839GHY8</accession>
<name>A0A839GHY8_9BACT</name>
<organism evidence="2 3">
    <name type="scientific">Rufibacter quisquiliarum</name>
    <dbReference type="NCBI Taxonomy" id="1549639"/>
    <lineage>
        <taxon>Bacteria</taxon>
        <taxon>Pseudomonadati</taxon>
        <taxon>Bacteroidota</taxon>
        <taxon>Cytophagia</taxon>
        <taxon>Cytophagales</taxon>
        <taxon>Hymenobacteraceae</taxon>
        <taxon>Rufibacter</taxon>
    </lineage>
</organism>
<proteinExistence type="predicted"/>